<protein>
    <submittedName>
        <fullName evidence="2">9506_t:CDS:1</fullName>
    </submittedName>
</protein>
<dbReference type="AlphaFoldDB" id="A0A9N9BQ67"/>
<comment type="caution">
    <text evidence="2">The sequence shown here is derived from an EMBL/GenBank/DDBJ whole genome shotgun (WGS) entry which is preliminary data.</text>
</comment>
<accession>A0A9N9BQ67</accession>
<dbReference type="InterPro" id="IPR008626">
    <property type="entry name" value="Mediator_Med15_fun"/>
</dbReference>
<evidence type="ECO:0000256" key="1">
    <source>
        <dbReference type="SAM" id="MobiDB-lite"/>
    </source>
</evidence>
<sequence>MNYVRSKTPIKPFMRPNNLGACYIPFKNKSKPQPRQPATLTEKEKKEALDMIRQIDSKIRKKKIQYHKINLSEEDKKQIRIKLHMLDQMYKKVDEILPYFWHFTKSSKGTHHLLGMKYIIEDQFKALSFGKYLLKLNFVENLYQQFRKYFVFVGCRKRGVEDTSGLMDFHLFVTPQQPQQPLPPQPNVNSLFMPPINPSDLKFSILSNPHAFPSTYGSLFVPIKKHQSSVDQDVPRTIKRRRTKSNSTGNTADSTQNISTEVLANNTANQSNPI</sequence>
<feature type="compositionally biased region" description="Polar residues" evidence="1">
    <location>
        <begin position="245"/>
        <end position="274"/>
    </location>
</feature>
<name>A0A9N9BQ67_9GLOM</name>
<keyword evidence="3" id="KW-1185">Reference proteome</keyword>
<dbReference type="GO" id="GO:0016592">
    <property type="term" value="C:mediator complex"/>
    <property type="evidence" value="ECO:0007669"/>
    <property type="project" value="InterPro"/>
</dbReference>
<dbReference type="GO" id="GO:0003712">
    <property type="term" value="F:transcription coregulator activity"/>
    <property type="evidence" value="ECO:0007669"/>
    <property type="project" value="InterPro"/>
</dbReference>
<feature type="region of interest" description="Disordered" evidence="1">
    <location>
        <begin position="231"/>
        <end position="274"/>
    </location>
</feature>
<evidence type="ECO:0000313" key="3">
    <source>
        <dbReference type="Proteomes" id="UP000789405"/>
    </source>
</evidence>
<dbReference type="EMBL" id="CAJVPY010002926">
    <property type="protein sequence ID" value="CAG8575817.1"/>
    <property type="molecule type" value="Genomic_DNA"/>
</dbReference>
<dbReference type="OrthoDB" id="1938591at2759"/>
<gene>
    <name evidence="2" type="ORF">DERYTH_LOCUS6436</name>
</gene>
<evidence type="ECO:0000313" key="2">
    <source>
        <dbReference type="EMBL" id="CAG8575817.1"/>
    </source>
</evidence>
<dbReference type="Pfam" id="PF05397">
    <property type="entry name" value="Med15_fungi"/>
    <property type="match status" value="1"/>
</dbReference>
<dbReference type="GO" id="GO:0006357">
    <property type="term" value="P:regulation of transcription by RNA polymerase II"/>
    <property type="evidence" value="ECO:0007669"/>
    <property type="project" value="InterPro"/>
</dbReference>
<organism evidence="2 3">
    <name type="scientific">Dentiscutata erythropus</name>
    <dbReference type="NCBI Taxonomy" id="1348616"/>
    <lineage>
        <taxon>Eukaryota</taxon>
        <taxon>Fungi</taxon>
        <taxon>Fungi incertae sedis</taxon>
        <taxon>Mucoromycota</taxon>
        <taxon>Glomeromycotina</taxon>
        <taxon>Glomeromycetes</taxon>
        <taxon>Diversisporales</taxon>
        <taxon>Gigasporaceae</taxon>
        <taxon>Dentiscutata</taxon>
    </lineage>
</organism>
<dbReference type="Proteomes" id="UP000789405">
    <property type="component" value="Unassembled WGS sequence"/>
</dbReference>
<proteinExistence type="predicted"/>
<reference evidence="2" key="1">
    <citation type="submission" date="2021-06" db="EMBL/GenBank/DDBJ databases">
        <authorList>
            <person name="Kallberg Y."/>
            <person name="Tangrot J."/>
            <person name="Rosling A."/>
        </authorList>
    </citation>
    <scope>NUCLEOTIDE SEQUENCE</scope>
    <source>
        <strain evidence="2">MA453B</strain>
    </source>
</reference>